<dbReference type="AlphaFoldDB" id="A0AAV5VNU9"/>
<dbReference type="EMBL" id="BTSY01000003">
    <property type="protein sequence ID" value="GMT20286.1"/>
    <property type="molecule type" value="Genomic_DNA"/>
</dbReference>
<feature type="signal peptide" evidence="1">
    <location>
        <begin position="1"/>
        <end position="24"/>
    </location>
</feature>
<feature type="chain" id="PRO_5043394629" evidence="1">
    <location>
        <begin position="25"/>
        <end position="417"/>
    </location>
</feature>
<proteinExistence type="predicted"/>
<evidence type="ECO:0000313" key="2">
    <source>
        <dbReference type="EMBL" id="GMT20286.1"/>
    </source>
</evidence>
<evidence type="ECO:0000313" key="3">
    <source>
        <dbReference type="Proteomes" id="UP001432322"/>
    </source>
</evidence>
<protein>
    <submittedName>
        <fullName evidence="2">Uncharacterized protein</fullName>
    </submittedName>
</protein>
<sequence>QAFLRLRIWLILLFFTPATVISEAQSSDKKQFPECKDEMACFATDVCVGRTDSAIIPFTASENININCPAVLKIRVYSKKYWLVVMQSFDQTVKSITVHHGTKLVLSCAHSDSQTEALYKTDKIGLISKNDSPLMCEFFVSVADEVLAIPTGDSTLVTLSAGKSSPSTMTSVLFSGHIFFPTCDPTNISPGEVSLGGDILVKEIDGKYSNLVCPEKYRLEFHDSSVFKQVDSIVCEMNANRLSEYVVTEKGNVLARKAQNETFNARCALPTCSLCDFVPRPDYGVEPIIDSNAKQCKVLKCADGRLKAGGKYGIADCKYDKNGQSFWQLGVDGNRTRIDPSTKVKCIPKDACNSTTIKPFCDRGEPGRRCIISREDYLPYCSNNNLEVNGVKEANITCDEDTGEYRLNGGKLPENAK</sequence>
<evidence type="ECO:0000256" key="1">
    <source>
        <dbReference type="SAM" id="SignalP"/>
    </source>
</evidence>
<comment type="caution">
    <text evidence="2">The sequence shown here is derived from an EMBL/GenBank/DDBJ whole genome shotgun (WGS) entry which is preliminary data.</text>
</comment>
<accession>A0AAV5VNU9</accession>
<organism evidence="2 3">
    <name type="scientific">Pristionchus fissidentatus</name>
    <dbReference type="NCBI Taxonomy" id="1538716"/>
    <lineage>
        <taxon>Eukaryota</taxon>
        <taxon>Metazoa</taxon>
        <taxon>Ecdysozoa</taxon>
        <taxon>Nematoda</taxon>
        <taxon>Chromadorea</taxon>
        <taxon>Rhabditida</taxon>
        <taxon>Rhabditina</taxon>
        <taxon>Diplogasteromorpha</taxon>
        <taxon>Diplogasteroidea</taxon>
        <taxon>Neodiplogasteridae</taxon>
        <taxon>Pristionchus</taxon>
    </lineage>
</organism>
<feature type="non-terminal residue" evidence="2">
    <location>
        <position position="1"/>
    </location>
</feature>
<dbReference type="Proteomes" id="UP001432322">
    <property type="component" value="Unassembled WGS sequence"/>
</dbReference>
<feature type="non-terminal residue" evidence="2">
    <location>
        <position position="417"/>
    </location>
</feature>
<reference evidence="2" key="1">
    <citation type="submission" date="2023-10" db="EMBL/GenBank/DDBJ databases">
        <title>Genome assembly of Pristionchus species.</title>
        <authorList>
            <person name="Yoshida K."/>
            <person name="Sommer R.J."/>
        </authorList>
    </citation>
    <scope>NUCLEOTIDE SEQUENCE</scope>
    <source>
        <strain evidence="2">RS5133</strain>
    </source>
</reference>
<keyword evidence="1" id="KW-0732">Signal</keyword>
<keyword evidence="3" id="KW-1185">Reference proteome</keyword>
<name>A0AAV5VNU9_9BILA</name>
<gene>
    <name evidence="2" type="ORF">PFISCL1PPCAC_11583</name>
</gene>